<proteinExistence type="predicted"/>
<name>A0A822XRU4_NELNU</name>
<gene>
    <name evidence="1" type="ORF">HUJ06_025788</name>
</gene>
<protein>
    <recommendedName>
        <fullName evidence="3">DUF4283 domain-containing protein</fullName>
    </recommendedName>
</protein>
<accession>A0A822XRU4</accession>
<dbReference type="EMBL" id="DUZY01000001">
    <property type="protein sequence ID" value="DAD24324.1"/>
    <property type="molecule type" value="Genomic_DNA"/>
</dbReference>
<sequence length="148" mass="17420">MSEVFFVNEWLSKVKPKIFSPLLLLEVTNHNTLEARKMADQEDQNGKVKMNEKCKSLFSKIVFRNEVDLEWVLEKELQTVRDYPILFKLWGPNVIPRNLSFKFLNIWVRILDVLVEKMIKAWVRKLAVNAGELLEKEVDQDADEDNPC</sequence>
<organism evidence="1 2">
    <name type="scientific">Nelumbo nucifera</name>
    <name type="common">Sacred lotus</name>
    <dbReference type="NCBI Taxonomy" id="4432"/>
    <lineage>
        <taxon>Eukaryota</taxon>
        <taxon>Viridiplantae</taxon>
        <taxon>Streptophyta</taxon>
        <taxon>Embryophyta</taxon>
        <taxon>Tracheophyta</taxon>
        <taxon>Spermatophyta</taxon>
        <taxon>Magnoliopsida</taxon>
        <taxon>Proteales</taxon>
        <taxon>Nelumbonaceae</taxon>
        <taxon>Nelumbo</taxon>
    </lineage>
</organism>
<keyword evidence="2" id="KW-1185">Reference proteome</keyword>
<evidence type="ECO:0000313" key="2">
    <source>
        <dbReference type="Proteomes" id="UP000607653"/>
    </source>
</evidence>
<dbReference type="Proteomes" id="UP000607653">
    <property type="component" value="Unassembled WGS sequence"/>
</dbReference>
<comment type="caution">
    <text evidence="1">The sequence shown here is derived from an EMBL/GenBank/DDBJ whole genome shotgun (WGS) entry which is preliminary data.</text>
</comment>
<dbReference type="AlphaFoldDB" id="A0A822XRU4"/>
<reference evidence="1 2" key="1">
    <citation type="journal article" date="2020" name="Mol. Biol. Evol.">
        <title>Distinct Expression and Methylation Patterns for Genes with Different Fates following a Single Whole-Genome Duplication in Flowering Plants.</title>
        <authorList>
            <person name="Shi T."/>
            <person name="Rahmani R.S."/>
            <person name="Gugger P.F."/>
            <person name="Wang M."/>
            <person name="Li H."/>
            <person name="Zhang Y."/>
            <person name="Li Z."/>
            <person name="Wang Q."/>
            <person name="Van de Peer Y."/>
            <person name="Marchal K."/>
            <person name="Chen J."/>
        </authorList>
    </citation>
    <scope>NUCLEOTIDE SEQUENCE [LARGE SCALE GENOMIC DNA]</scope>
    <source>
        <tissue evidence="1">Leaf</tissue>
    </source>
</reference>
<evidence type="ECO:0008006" key="3">
    <source>
        <dbReference type="Google" id="ProtNLM"/>
    </source>
</evidence>
<evidence type="ECO:0000313" key="1">
    <source>
        <dbReference type="EMBL" id="DAD24324.1"/>
    </source>
</evidence>